<evidence type="ECO:0000256" key="8">
    <source>
        <dbReference type="ARBA" id="ARBA00053963"/>
    </source>
</evidence>
<evidence type="ECO:0000256" key="7">
    <source>
        <dbReference type="ARBA" id="ARBA00049307"/>
    </source>
</evidence>
<dbReference type="InterPro" id="IPR037163">
    <property type="entry name" value="Spermidine_synt_N_sf"/>
</dbReference>
<dbReference type="NCBIfam" id="TIGR00417">
    <property type="entry name" value="speE"/>
    <property type="match status" value="1"/>
</dbReference>
<evidence type="ECO:0000256" key="6">
    <source>
        <dbReference type="ARBA" id="ARBA00022679"/>
    </source>
</evidence>
<dbReference type="Pfam" id="PF08652">
    <property type="entry name" value="RAI1"/>
    <property type="match status" value="5"/>
</dbReference>
<dbReference type="PROSITE" id="PS51006">
    <property type="entry name" value="PABS_2"/>
    <property type="match status" value="1"/>
</dbReference>
<evidence type="ECO:0000256" key="11">
    <source>
        <dbReference type="RuleBase" id="RU003836"/>
    </source>
</evidence>
<accession>A0A8R1YMS5</accession>
<dbReference type="GO" id="GO:0034353">
    <property type="term" value="F:mRNA 5'-diphosphatase activity"/>
    <property type="evidence" value="ECO:0000318"/>
    <property type="project" value="GO_Central"/>
</dbReference>
<dbReference type="InterPro" id="IPR000210">
    <property type="entry name" value="BTB/POZ_dom"/>
</dbReference>
<dbReference type="SUPFAM" id="SSF53335">
    <property type="entry name" value="S-adenosyl-L-methionine-dependent methyltransferases"/>
    <property type="match status" value="1"/>
</dbReference>
<evidence type="ECO:0000256" key="10">
    <source>
        <dbReference type="ARBA" id="ARBA00082964"/>
    </source>
</evidence>
<dbReference type="PANTHER" id="PTHR12395:SF9">
    <property type="entry name" value="DECAPPING AND EXORIBONUCLEASE PROTEIN"/>
    <property type="match status" value="1"/>
</dbReference>
<evidence type="ECO:0000313" key="13">
    <source>
        <dbReference type="Proteomes" id="UP000005239"/>
    </source>
</evidence>
<dbReference type="FunFam" id="3.40.50.150:FF:000013">
    <property type="entry name" value="Spermidine synthase"/>
    <property type="match status" value="1"/>
</dbReference>
<evidence type="ECO:0000313" key="12">
    <source>
        <dbReference type="EnsemblMetazoa" id="PPA28241.1"/>
    </source>
</evidence>
<dbReference type="EnsemblMetazoa" id="PPA28241.1">
    <property type="protein sequence ID" value="PPA28241.1"/>
    <property type="gene ID" value="WBGene00117795"/>
</dbReference>
<dbReference type="GO" id="GO:0000956">
    <property type="term" value="P:nuclear-transcribed mRNA catabolic process"/>
    <property type="evidence" value="ECO:0000318"/>
    <property type="project" value="GO_Central"/>
</dbReference>
<dbReference type="PROSITE" id="PS01330">
    <property type="entry name" value="PABS_1"/>
    <property type="match status" value="1"/>
</dbReference>
<accession>A0A2A6B846</accession>
<evidence type="ECO:0000256" key="2">
    <source>
        <dbReference type="ARBA" id="ARBA00006562"/>
    </source>
</evidence>
<dbReference type="Gene3D" id="3.30.710.10">
    <property type="entry name" value="Potassium Channel Kv1.1, Chain A"/>
    <property type="match status" value="1"/>
</dbReference>
<comment type="function">
    <text evidence="8">Catalyzes the production of spermidine from putrescine and decarboxylated S-adenosylmethionine (dcSAM). Has a strong preference for putrescine as substrate, and has very low activity towards 1,3-diaminopropane. Has extremely low activity towards spermidine.</text>
</comment>
<dbReference type="Pfam" id="PF17284">
    <property type="entry name" value="Spermine_synt_N"/>
    <property type="match status" value="1"/>
</dbReference>
<dbReference type="EC" id="2.5.1.16" evidence="5"/>
<dbReference type="CDD" id="cd02440">
    <property type="entry name" value="AdoMet_MTases"/>
    <property type="match status" value="1"/>
</dbReference>
<dbReference type="HAMAP" id="MF_00198">
    <property type="entry name" value="Spermidine_synth"/>
    <property type="match status" value="1"/>
</dbReference>
<dbReference type="InterPro" id="IPR030374">
    <property type="entry name" value="PABS"/>
</dbReference>
<dbReference type="InterPro" id="IPR035246">
    <property type="entry name" value="Spermidine_synt_N"/>
</dbReference>
<evidence type="ECO:0000256" key="5">
    <source>
        <dbReference type="ARBA" id="ARBA00012455"/>
    </source>
</evidence>
<dbReference type="PANTHER" id="PTHR12395">
    <property type="entry name" value="DOM-3 RELATED"/>
    <property type="match status" value="1"/>
</dbReference>
<dbReference type="InterPro" id="IPR039039">
    <property type="entry name" value="RAI1-like_fam"/>
</dbReference>
<dbReference type="SUPFAM" id="SSF54695">
    <property type="entry name" value="POZ domain"/>
    <property type="match status" value="1"/>
</dbReference>
<dbReference type="InterPro" id="IPR013961">
    <property type="entry name" value="RAI1"/>
</dbReference>
<dbReference type="Gene3D" id="3.40.50.150">
    <property type="entry name" value="Vaccinia Virus protein VP39"/>
    <property type="match status" value="1"/>
</dbReference>
<comment type="subunit">
    <text evidence="4">Homodimer or homotetramer.</text>
</comment>
<dbReference type="CDD" id="cd18186">
    <property type="entry name" value="BTB_POZ_ZBTB_KLHL-like"/>
    <property type="match status" value="1"/>
</dbReference>
<evidence type="ECO:0000256" key="4">
    <source>
        <dbReference type="ARBA" id="ARBA00011774"/>
    </source>
</evidence>
<comment type="catalytic activity">
    <reaction evidence="7">
        <text>S-adenosyl 3-(methylsulfanyl)propylamine + putrescine = S-methyl-5'-thioadenosine + spermidine + H(+)</text>
        <dbReference type="Rhea" id="RHEA:12721"/>
        <dbReference type="ChEBI" id="CHEBI:15378"/>
        <dbReference type="ChEBI" id="CHEBI:17509"/>
        <dbReference type="ChEBI" id="CHEBI:57443"/>
        <dbReference type="ChEBI" id="CHEBI:57834"/>
        <dbReference type="ChEBI" id="CHEBI:326268"/>
        <dbReference type="EC" id="2.5.1.16"/>
    </reaction>
</comment>
<dbReference type="Pfam" id="PF00651">
    <property type="entry name" value="BTB"/>
    <property type="match status" value="1"/>
</dbReference>
<keyword evidence="6 11" id="KW-0808">Transferase</keyword>
<dbReference type="InterPro" id="IPR001045">
    <property type="entry name" value="Spermi_synthase"/>
</dbReference>
<dbReference type="GO" id="GO:0005634">
    <property type="term" value="C:nucleus"/>
    <property type="evidence" value="ECO:0000318"/>
    <property type="project" value="GO_Central"/>
</dbReference>
<proteinExistence type="inferred from homology"/>
<evidence type="ECO:0000256" key="3">
    <source>
        <dbReference type="ARBA" id="ARBA00007867"/>
    </source>
</evidence>
<dbReference type="Pfam" id="PF01564">
    <property type="entry name" value="Spermine_synth"/>
    <property type="match status" value="1"/>
</dbReference>
<gene>
    <name evidence="12" type="primary">WBGene00117795</name>
</gene>
<dbReference type="SMART" id="SM00225">
    <property type="entry name" value="BTB"/>
    <property type="match status" value="1"/>
</dbReference>
<dbReference type="GO" id="GO:0004766">
    <property type="term" value="F:spermidine synthase activity"/>
    <property type="evidence" value="ECO:0007669"/>
    <property type="project" value="UniProtKB-EC"/>
</dbReference>
<reference evidence="13" key="1">
    <citation type="journal article" date="2008" name="Nat. Genet.">
        <title>The Pristionchus pacificus genome provides a unique perspective on nematode lifestyle and parasitism.</title>
        <authorList>
            <person name="Dieterich C."/>
            <person name="Clifton S.W."/>
            <person name="Schuster L.N."/>
            <person name="Chinwalla A."/>
            <person name="Delehaunty K."/>
            <person name="Dinkelacker I."/>
            <person name="Fulton L."/>
            <person name="Fulton R."/>
            <person name="Godfrey J."/>
            <person name="Minx P."/>
            <person name="Mitreva M."/>
            <person name="Roeseler W."/>
            <person name="Tian H."/>
            <person name="Witte H."/>
            <person name="Yang S.P."/>
            <person name="Wilson R.K."/>
            <person name="Sommer R.J."/>
        </authorList>
    </citation>
    <scope>NUCLEOTIDE SEQUENCE [LARGE SCALE GENOMIC DNA]</scope>
    <source>
        <strain evidence="13">PS312</strain>
    </source>
</reference>
<dbReference type="GO" id="GO:0110155">
    <property type="term" value="P:NAD-cap decapping"/>
    <property type="evidence" value="ECO:0000318"/>
    <property type="project" value="GO_Central"/>
</dbReference>
<dbReference type="InterPro" id="IPR030373">
    <property type="entry name" value="PABS_CS"/>
</dbReference>
<dbReference type="InterPro" id="IPR011333">
    <property type="entry name" value="SKP1/BTB/POZ_sf"/>
</dbReference>
<reference evidence="12" key="2">
    <citation type="submission" date="2022-06" db="UniProtKB">
        <authorList>
            <consortium name="EnsemblMetazoa"/>
        </authorList>
    </citation>
    <scope>IDENTIFICATION</scope>
    <source>
        <strain evidence="12">PS312</strain>
    </source>
</reference>
<evidence type="ECO:0000256" key="9">
    <source>
        <dbReference type="ARBA" id="ARBA00072554"/>
    </source>
</evidence>
<organism evidence="12 13">
    <name type="scientific">Pristionchus pacificus</name>
    <name type="common">Parasitic nematode worm</name>
    <dbReference type="NCBI Taxonomy" id="54126"/>
    <lineage>
        <taxon>Eukaryota</taxon>
        <taxon>Metazoa</taxon>
        <taxon>Ecdysozoa</taxon>
        <taxon>Nematoda</taxon>
        <taxon>Chromadorea</taxon>
        <taxon>Rhabditida</taxon>
        <taxon>Rhabditina</taxon>
        <taxon>Diplogasteromorpha</taxon>
        <taxon>Diplogasteroidea</taxon>
        <taxon>Neodiplogasteridae</taxon>
        <taxon>Pristionchus</taxon>
    </lineage>
</organism>
<dbReference type="Gene3D" id="2.30.140.10">
    <property type="entry name" value="Spermidine synthase, tetramerisation domain"/>
    <property type="match status" value="1"/>
</dbReference>
<comment type="similarity">
    <text evidence="2">Belongs to the DXO/Dom3Z family.</text>
</comment>
<dbReference type="GO" id="GO:0006596">
    <property type="term" value="P:polyamine biosynthetic process"/>
    <property type="evidence" value="ECO:0007669"/>
    <property type="project" value="UniProtKB-UniRule"/>
</dbReference>
<dbReference type="InterPro" id="IPR029063">
    <property type="entry name" value="SAM-dependent_MTases_sf"/>
</dbReference>
<dbReference type="PROSITE" id="PS50097">
    <property type="entry name" value="BTB"/>
    <property type="match status" value="1"/>
</dbReference>
<dbReference type="NCBIfam" id="NF002010">
    <property type="entry name" value="PRK00811.1"/>
    <property type="match status" value="1"/>
</dbReference>
<keyword evidence="13" id="KW-1185">Reference proteome</keyword>
<comment type="pathway">
    <text evidence="1">Amine and polyamine biosynthesis; spermidine biosynthesis; spermidine from putrescine: step 1/1.</text>
</comment>
<dbReference type="FunFam" id="2.30.140.10:FF:000001">
    <property type="entry name" value="SPE3p Spermidine synthase"/>
    <property type="match status" value="1"/>
</dbReference>
<name>A0A2A6B846_PRIPA</name>
<dbReference type="GO" id="GO:0005829">
    <property type="term" value="C:cytosol"/>
    <property type="evidence" value="ECO:0000318"/>
    <property type="project" value="GO_Central"/>
</dbReference>
<sequence>MDALHKGWFTEFSPEDLEKIKNGSSGEDKLLRSDGQNMGGAWPGQAFSLQVKKVLFNEKSKYQDVLVFESETYGNVLVLDGIIQCTERDEFSYQEMLAHLPLFAHPNPKNVLIIGGGDGGILREVLKHPSVESVTMCEIDQMVIDVSKKFLPSMSSAFSHPKLNLFVGDGFEFLKNHKDSFDVVITDSSDPVGPAESLFGQTYYELIRDALREGGVLASQAESPWLHLPLIAHVVAFNRRVFPNVRYAFSAVATYPSGIMGYLLAAKSDRDLSVPARELSDDDIEKMGLRFYDSDVHRASFALPQFVKKSTVFFDFRNDFAMSYVTIVISLVTCLALYLFFIIMETREEVYNTPGTILTSPIRIGEYSSHANLEVEPNASNLRYLINVKKDNKPGFDLDAGIDKYITKNPKDYEIDLSQLRDLAISERSKFDNNYSKLFRGADIVCCRGTLTDIAKTPYYGDDPWRVIAVRRDDIIYLYNCGIIDGNSFKPPSPNSQDAHFTYWGHKFQTIMTSINPYLARMGTFDDAEVVDCRETYSSIHRADIIKTDEEVIKLAYSSEIKAVNNYGDFIDFKTHYTRVTDKFYLRKAWFWWLQSHLAAINRIFTGMRDDQGIVRKVEVLDKNFLYRRSEKRCDVVMNFLATVLSEVKKRCVDIVQIRYCPTSRKVHFETVTRNSDFLTAKIMDVRIKLFARNGTKLTEPRQIGEFSSHAPSSITCDRSNLRHLKRFGKHSKTKFDLDDGFATWITKDPDNYRNDLRELQLWAAEVASCSSAKEAFGGADLVCVRGSLTTIGVTPYNDDKGWRMVAVKVGDVIYLHDCATKDGTRFASASCARQAHCMYWGFKFEQYMTTDAENNSDTYSPIDCRETYHAVLRTDLVRRGRDDPLRLAYTAEIDAVDQTGDRFVELKTMGEKMDDKFWNYKSHKWWLQSTLSGIDRIVVGHRNSSGVVVQLRNMDTKKLSSNRMTDVIMTFLSAVLSEIERRLEKDGNLQIRYDPKGKKVHFESAREQETNILIDEFHKLFFSLTMDTYAEVYDKPGTRLTKPLRIGEYSSHANLSVEPNSNNLRYLIHVEEDFEPKFELDTGFKNYIAKNPKDYENDLLPMQIWAISQWKECGQNFNKVFRNAEIVCGRGTLTDIAKTPYYKRDGWRMVAVRRNGVIYLHDCAVIDGTKFGPPRNTTDAHQTYWGHKFHKVMTSKNPDLAKLGMVLVASMSFCYGRSSLCWNQKRSRSCSQGMETCAEVYDKTGTRITKPLRIGEYSSHANLKVEPNCSNLRYLIHFDEDFELTFRKAHRMRYLPHFELDAGFKNYVPKNPKDYGNDLLPMQKWAISQWKECGQDFKKVFRDAEIVCSSETLTDIAKTPFCQREGWRMVAVRHNGVIYLHDCAVNDGIKFGPPRDVTDAHLSYWSNKFDKVMTSKNHDLAKLGKFNASELFDCRETYCAVFRLDIIKNDGERIKLTYSSEIKAVDENNNYVDFKTQSSHLSNDFYLKKAWFWWLQCHFDSVDRVYAGIRNEIGVVHKVETVQKSLLRERAGQKCDVAISFLSTVLSEVKKRCKDALQISFCPKTQRVHFQPANKNTDFLIQDFLCHANNRLEPNARNLRYLIHVDEDFEPLFDLDAGFNNWTTKVFRHAEIVCCRGTMTDIAKTPFFGNDPWRIVAFRHEDIIYLHNCGSVDGQKFDPPPNSQDAHSVYWGHSFQRMMTSSSPDLAKLGGFDDSERVDCRETYSVVYRSDIIKPDGDRIKLLYSSEIKAIDQMGRYIDFKTQSSHLYHGNWLKKAWFWWLQCHLASADRIYLGFKSNLGIVHKIRVVERVFLRNSSVKQCNIVMNFLTAVLSEVKKQCIDSVQIRYCPESRMVHFESATRDSDFLIPNFVITNFTSALRLSYLQMSNDSFFILRWDIDNAVTELEKGKVESEIFNEGGFKWVTDDSKIFSSPNRRSDEILSIGDNKLHVSKETSPEYAKLSSDMKAAICDRIAEIMTDNSDFTVRWEIDYARARSSGKVESKVFHEGGFRWTAFLEKIYNNCNVYGLDEDGDGRFALQCAADNNRPFKVDAMVAVYIPKRANNSYHSREVNFVPKALICFDNEINKKFLNKVFSMYELNVHEVNRKVTIEFRIHIVSYEFIKPIVHSTIFSSSNRMSNVVLTVGDKKLHVSKEYLAVQSPVFESLFFGNYAEKGKEEVEIKDVIYEEFLDLLHVIYVEDVQITDSTVHHILKLADQFQMERVLNLSKNYLSQTRGIDVVKKLILADQYRLTALKEVCLRSFTSVDDIVAKIKKSTEYAKFSSDMKAAICDRIMEI</sequence>
<dbReference type="Proteomes" id="UP000005239">
    <property type="component" value="Unassembled WGS sequence"/>
</dbReference>
<protein>
    <recommendedName>
        <fullName evidence="9">Spermidine synthase</fullName>
        <ecNumber evidence="5">2.5.1.16</ecNumber>
    </recommendedName>
    <alternativeName>
        <fullName evidence="10">Putrescine aminopropyltransferase</fullName>
    </alternativeName>
</protein>
<evidence type="ECO:0000256" key="1">
    <source>
        <dbReference type="ARBA" id="ARBA00005123"/>
    </source>
</evidence>
<comment type="similarity">
    <text evidence="3 11">Belongs to the spermidine/spermine synthase family.</text>
</comment>